<feature type="domain" description="Amine oxidase" evidence="1">
    <location>
        <begin position="46"/>
        <end position="543"/>
    </location>
</feature>
<gene>
    <name evidence="2" type="ORF">DJ010_03480</name>
</gene>
<dbReference type="NCBIfam" id="TIGR01409">
    <property type="entry name" value="TAT_signal_seq"/>
    <property type="match status" value="1"/>
</dbReference>
<dbReference type="GO" id="GO:0016491">
    <property type="term" value="F:oxidoreductase activity"/>
    <property type="evidence" value="ECO:0007669"/>
    <property type="project" value="InterPro"/>
</dbReference>
<dbReference type="OrthoDB" id="8845488at2"/>
<dbReference type="InterPro" id="IPR002937">
    <property type="entry name" value="Amino_oxidase"/>
</dbReference>
<evidence type="ECO:0000259" key="1">
    <source>
        <dbReference type="Pfam" id="PF01593"/>
    </source>
</evidence>
<protein>
    <submittedName>
        <fullName evidence="2">FAD-dependent oxidoreductase</fullName>
    </submittedName>
</protein>
<dbReference type="InterPro" id="IPR050464">
    <property type="entry name" value="Zeta_carotene_desat/Oxidored"/>
</dbReference>
<keyword evidence="3" id="KW-1185">Reference proteome</keyword>
<dbReference type="InterPro" id="IPR006311">
    <property type="entry name" value="TAT_signal"/>
</dbReference>
<accession>A0A316TR14</accession>
<dbReference type="EMBL" id="QGDD01000001">
    <property type="protein sequence ID" value="PWN04694.1"/>
    <property type="molecule type" value="Genomic_DNA"/>
</dbReference>
<dbReference type="InterPro" id="IPR036188">
    <property type="entry name" value="FAD/NAD-bd_sf"/>
</dbReference>
<dbReference type="RefSeq" id="WP_109692198.1">
    <property type="nucleotide sequence ID" value="NZ_QGDD01000001.1"/>
</dbReference>
<sequence>MGTVSRRNVLRGSGAAAAALAATSVGPISPALAVERRRVAVLGGGMAGLAAAHELIDRGFEVTVYERKALGGKARSFPVAGTAAGGRRPLPGEHGFRFFPGFYSHIPDTMARIPFGTNENGVFDNLVSAGVPLFPRSGGRNDMNLFGLIPDPRHLARPADLKRFIVRELLRGSMVKPLDATYFATRLVVFLSSCDERRHGQWESTSWWDFVRASKRNKEYQTVAARGLTRSLVAAKEEIASTRTIGNMAEAFLYSFAGVGTNGRPPDQILNGPTNEVWIDPWVTYLRGRGVRFENGTTITGLAVASGRITGARATTPTGPSTIEADWFVSAMPVERVVPLLSAGVLDADPSLEGLKGLVTDWMNGIQFYLKRPVDITAGHIAFIDSPWSLTGISQAPHWTNDFAATYGDGNAVDCLSVDISDWTVPGIVYGKPANRCTREEIFTETWAQMKASLEDTGRSVLPDDVLHSWHLDPAIAWDPSRQANTNDEPLLINTINSWKLRPTARTGISNLFMSGDFCRTNVDLATMEGANESGRQAANAILAESGVGGSPAPIFKLHRPPEWEALKVIDKRLYKAGKKNLFDLG</sequence>
<name>A0A316TR14_9ACTN</name>
<dbReference type="Gene3D" id="3.50.50.60">
    <property type="entry name" value="FAD/NAD(P)-binding domain"/>
    <property type="match status" value="1"/>
</dbReference>
<dbReference type="PROSITE" id="PS51318">
    <property type="entry name" value="TAT"/>
    <property type="match status" value="1"/>
</dbReference>
<dbReference type="Proteomes" id="UP000245507">
    <property type="component" value="Unassembled WGS sequence"/>
</dbReference>
<evidence type="ECO:0000313" key="2">
    <source>
        <dbReference type="EMBL" id="PWN04694.1"/>
    </source>
</evidence>
<evidence type="ECO:0000313" key="3">
    <source>
        <dbReference type="Proteomes" id="UP000245507"/>
    </source>
</evidence>
<dbReference type="AlphaFoldDB" id="A0A316TR14"/>
<comment type="caution">
    <text evidence="2">The sequence shown here is derived from an EMBL/GenBank/DDBJ whole genome shotgun (WGS) entry which is preliminary data.</text>
</comment>
<dbReference type="PANTHER" id="PTHR42923:SF46">
    <property type="entry name" value="AMINE OXIDASE"/>
    <property type="match status" value="1"/>
</dbReference>
<dbReference type="PANTHER" id="PTHR42923">
    <property type="entry name" value="PROTOPORPHYRINOGEN OXIDASE"/>
    <property type="match status" value="1"/>
</dbReference>
<reference evidence="2 3" key="1">
    <citation type="submission" date="2018-05" db="EMBL/GenBank/DDBJ databases">
        <title>Nocardioides silvaticus genome.</title>
        <authorList>
            <person name="Li C."/>
            <person name="Wang G."/>
        </authorList>
    </citation>
    <scope>NUCLEOTIDE SEQUENCE [LARGE SCALE GENOMIC DNA]</scope>
    <source>
        <strain evidence="2 3">CCTCC AB 2018079</strain>
    </source>
</reference>
<dbReference type="InterPro" id="IPR019546">
    <property type="entry name" value="TAT_signal_bac_arc"/>
</dbReference>
<dbReference type="SUPFAM" id="SSF51905">
    <property type="entry name" value="FAD/NAD(P)-binding domain"/>
    <property type="match status" value="1"/>
</dbReference>
<proteinExistence type="predicted"/>
<dbReference type="Pfam" id="PF01593">
    <property type="entry name" value="Amino_oxidase"/>
    <property type="match status" value="1"/>
</dbReference>
<organism evidence="2 3">
    <name type="scientific">Nocardioides silvaticus</name>
    <dbReference type="NCBI Taxonomy" id="2201891"/>
    <lineage>
        <taxon>Bacteria</taxon>
        <taxon>Bacillati</taxon>
        <taxon>Actinomycetota</taxon>
        <taxon>Actinomycetes</taxon>
        <taxon>Propionibacteriales</taxon>
        <taxon>Nocardioidaceae</taxon>
        <taxon>Nocardioides</taxon>
    </lineage>
</organism>